<dbReference type="PANTHER" id="PTHR24296">
    <property type="entry name" value="CYTOCHROME P450"/>
    <property type="match status" value="1"/>
</dbReference>
<reference evidence="5 6" key="1">
    <citation type="submission" date="2019-12" db="EMBL/GenBank/DDBJ databases">
        <authorList>
            <person name="Scholz U."/>
            <person name="Mascher M."/>
            <person name="Fiebig A."/>
        </authorList>
    </citation>
    <scope>NUCLEOTIDE SEQUENCE</scope>
</reference>
<keyword evidence="2" id="KW-0479">Metal-binding</keyword>
<organism evidence="5">
    <name type="scientific">Spirodela intermedia</name>
    <name type="common">Intermediate duckweed</name>
    <dbReference type="NCBI Taxonomy" id="51605"/>
    <lineage>
        <taxon>Eukaryota</taxon>
        <taxon>Viridiplantae</taxon>
        <taxon>Streptophyta</taxon>
        <taxon>Embryophyta</taxon>
        <taxon>Tracheophyta</taxon>
        <taxon>Spermatophyta</taxon>
        <taxon>Magnoliopsida</taxon>
        <taxon>Liliopsida</taxon>
        <taxon>Araceae</taxon>
        <taxon>Lemnoideae</taxon>
        <taxon>Spirodela</taxon>
    </lineage>
</organism>
<dbReference type="EMBL" id="LR743593">
    <property type="protein sequence ID" value="CAA2622360.1"/>
    <property type="molecule type" value="Genomic_DNA"/>
</dbReference>
<protein>
    <submittedName>
        <fullName evidence="5">Uncharacterized protein</fullName>
    </submittedName>
</protein>
<dbReference type="GO" id="GO:0004497">
    <property type="term" value="F:monooxygenase activity"/>
    <property type="evidence" value="ECO:0007669"/>
    <property type="project" value="InterPro"/>
</dbReference>
<dbReference type="SUPFAM" id="SSF48264">
    <property type="entry name" value="Cytochrome P450"/>
    <property type="match status" value="1"/>
</dbReference>
<evidence type="ECO:0000313" key="6">
    <source>
        <dbReference type="Proteomes" id="UP001189122"/>
    </source>
</evidence>
<name>A0A7I8IWG0_SPIIN</name>
<dbReference type="InterPro" id="IPR036396">
    <property type="entry name" value="Cyt_P450_sf"/>
</dbReference>
<evidence type="ECO:0000256" key="1">
    <source>
        <dbReference type="ARBA" id="ARBA00010617"/>
    </source>
</evidence>
<keyword evidence="4" id="KW-0408">Iron</keyword>
<dbReference type="Pfam" id="PF00067">
    <property type="entry name" value="p450"/>
    <property type="match status" value="1"/>
</dbReference>
<sequence>MRLYPPVPANTSHCLADDVLPDGTKVGKGWFVSYNAYAVGRMTAVWGEDYGKFRPERWLGTGGEFRPESPFRFPASHGGARTCPGKEMAYVQMKSIAACLIEKFTLEVAGGRPEMLLCLTLHMKDGLPVRVRERTPLADFPPPENPNLFPTSPQALVGSLKPTYPCPCIISMYVHLEVELSRMELRSHINGSIMWQFRFCLLIFC</sequence>
<gene>
    <name evidence="5" type="ORF">SI7747_06008407</name>
</gene>
<dbReference type="Proteomes" id="UP001189122">
    <property type="component" value="Unassembled WGS sequence"/>
</dbReference>
<dbReference type="Gene3D" id="1.10.630.10">
    <property type="entry name" value="Cytochrome P450"/>
    <property type="match status" value="1"/>
</dbReference>
<comment type="similarity">
    <text evidence="1">Belongs to the cytochrome P450 family.</text>
</comment>
<keyword evidence="6" id="KW-1185">Reference proteome</keyword>
<keyword evidence="3" id="KW-0560">Oxidoreductase</keyword>
<evidence type="ECO:0000256" key="3">
    <source>
        <dbReference type="ARBA" id="ARBA00023002"/>
    </source>
</evidence>
<dbReference type="EMBL" id="CACRZD030000006">
    <property type="protein sequence ID" value="CAA6662013.1"/>
    <property type="molecule type" value="Genomic_DNA"/>
</dbReference>
<dbReference type="AlphaFoldDB" id="A0A7I8IWG0"/>
<proteinExistence type="inferred from homology"/>
<dbReference type="GO" id="GO:0016705">
    <property type="term" value="F:oxidoreductase activity, acting on paired donors, with incorporation or reduction of molecular oxygen"/>
    <property type="evidence" value="ECO:0007669"/>
    <property type="project" value="InterPro"/>
</dbReference>
<evidence type="ECO:0000256" key="4">
    <source>
        <dbReference type="ARBA" id="ARBA00023004"/>
    </source>
</evidence>
<evidence type="ECO:0000256" key="2">
    <source>
        <dbReference type="ARBA" id="ARBA00022723"/>
    </source>
</evidence>
<dbReference type="GO" id="GO:0005506">
    <property type="term" value="F:iron ion binding"/>
    <property type="evidence" value="ECO:0007669"/>
    <property type="project" value="InterPro"/>
</dbReference>
<evidence type="ECO:0000313" key="5">
    <source>
        <dbReference type="EMBL" id="CAA2622360.1"/>
    </source>
</evidence>
<dbReference type="GO" id="GO:0020037">
    <property type="term" value="F:heme binding"/>
    <property type="evidence" value="ECO:0007669"/>
    <property type="project" value="InterPro"/>
</dbReference>
<dbReference type="InterPro" id="IPR001128">
    <property type="entry name" value="Cyt_P450"/>
</dbReference>
<accession>A0A7I8IWG0</accession>